<dbReference type="InterPro" id="IPR032808">
    <property type="entry name" value="DoxX"/>
</dbReference>
<evidence type="ECO:0008006" key="7">
    <source>
        <dbReference type="Google" id="ProtNLM"/>
    </source>
</evidence>
<evidence type="ECO:0000313" key="6">
    <source>
        <dbReference type="EMBL" id="MYD89935.1"/>
    </source>
</evidence>
<dbReference type="GO" id="GO:0016020">
    <property type="term" value="C:membrane"/>
    <property type="evidence" value="ECO:0007669"/>
    <property type="project" value="UniProtKB-SubCell"/>
</dbReference>
<accession>A0A6B1DT04</accession>
<feature type="transmembrane region" description="Helical" evidence="5">
    <location>
        <begin position="108"/>
        <end position="126"/>
    </location>
</feature>
<feature type="transmembrane region" description="Helical" evidence="5">
    <location>
        <begin position="12"/>
        <end position="32"/>
    </location>
</feature>
<organism evidence="6">
    <name type="scientific">Caldilineaceae bacterium SB0662_bin_9</name>
    <dbReference type="NCBI Taxonomy" id="2605258"/>
    <lineage>
        <taxon>Bacteria</taxon>
        <taxon>Bacillati</taxon>
        <taxon>Chloroflexota</taxon>
        <taxon>Caldilineae</taxon>
        <taxon>Caldilineales</taxon>
        <taxon>Caldilineaceae</taxon>
    </lineage>
</organism>
<protein>
    <recommendedName>
        <fullName evidence="7">DoxX family protein</fullName>
    </recommendedName>
</protein>
<evidence type="ECO:0000256" key="3">
    <source>
        <dbReference type="ARBA" id="ARBA00022989"/>
    </source>
</evidence>
<comment type="subcellular location">
    <subcellularLocation>
        <location evidence="1">Membrane</location>
        <topology evidence="1">Multi-pass membrane protein</topology>
    </subcellularLocation>
</comment>
<reference evidence="6" key="1">
    <citation type="submission" date="2019-09" db="EMBL/GenBank/DDBJ databases">
        <title>Characterisation of the sponge microbiome using genome-centric metagenomics.</title>
        <authorList>
            <person name="Engelberts J.P."/>
            <person name="Robbins S.J."/>
            <person name="De Goeij J.M."/>
            <person name="Aranda M."/>
            <person name="Bell S.C."/>
            <person name="Webster N.S."/>
        </authorList>
    </citation>
    <scope>NUCLEOTIDE SEQUENCE</scope>
    <source>
        <strain evidence="6">SB0662_bin_9</strain>
    </source>
</reference>
<proteinExistence type="predicted"/>
<gene>
    <name evidence="6" type="ORF">F4Y08_06290</name>
</gene>
<keyword evidence="4 5" id="KW-0472">Membrane</keyword>
<evidence type="ECO:0000256" key="1">
    <source>
        <dbReference type="ARBA" id="ARBA00004141"/>
    </source>
</evidence>
<evidence type="ECO:0000256" key="5">
    <source>
        <dbReference type="SAM" id="Phobius"/>
    </source>
</evidence>
<evidence type="ECO:0000256" key="2">
    <source>
        <dbReference type="ARBA" id="ARBA00022692"/>
    </source>
</evidence>
<name>A0A6B1DT04_9CHLR</name>
<evidence type="ECO:0000256" key="4">
    <source>
        <dbReference type="ARBA" id="ARBA00023136"/>
    </source>
</evidence>
<dbReference type="AlphaFoldDB" id="A0A6B1DT04"/>
<feature type="transmembrane region" description="Helical" evidence="5">
    <location>
        <begin position="85"/>
        <end position="102"/>
    </location>
</feature>
<comment type="caution">
    <text evidence="6">The sequence shown here is derived from an EMBL/GenBank/DDBJ whole genome shotgun (WGS) entry which is preliminary data.</text>
</comment>
<keyword evidence="2 5" id="KW-0812">Transmembrane</keyword>
<dbReference type="Pfam" id="PF13564">
    <property type="entry name" value="DoxX_2"/>
    <property type="match status" value="1"/>
</dbReference>
<sequence>MSTGSSPATWERVLKYASMLIVFLTMMVMGALPKLLPGVMPGDMDSAAMFAEFGYPEWFMYVTGGLELLAVLLVLLPITRWYSGLLTAAIMAGALFTLLRVGMLSETAVVNVVIMAAALYLAWHEWKHAPNILLMRA</sequence>
<dbReference type="EMBL" id="VXPY01000038">
    <property type="protein sequence ID" value="MYD89935.1"/>
    <property type="molecule type" value="Genomic_DNA"/>
</dbReference>
<feature type="transmembrane region" description="Helical" evidence="5">
    <location>
        <begin position="58"/>
        <end position="78"/>
    </location>
</feature>
<keyword evidence="3 5" id="KW-1133">Transmembrane helix</keyword>